<organism evidence="1 2">
    <name type="scientific">Herbidospora solisilvae</name>
    <dbReference type="NCBI Taxonomy" id="2696284"/>
    <lineage>
        <taxon>Bacteria</taxon>
        <taxon>Bacillati</taxon>
        <taxon>Actinomycetota</taxon>
        <taxon>Actinomycetes</taxon>
        <taxon>Streptosporangiales</taxon>
        <taxon>Streptosporangiaceae</taxon>
        <taxon>Herbidospora</taxon>
    </lineage>
</organism>
<protein>
    <submittedName>
        <fullName evidence="1">Uncharacterized protein</fullName>
    </submittedName>
</protein>
<reference evidence="1 2" key="1">
    <citation type="submission" date="2020-01" db="EMBL/GenBank/DDBJ databases">
        <title>Herbidospora sp. NEAU-GS84 nov., a novel actinomycete isolated from soil.</title>
        <authorList>
            <person name="Han L."/>
        </authorList>
    </citation>
    <scope>NUCLEOTIDE SEQUENCE [LARGE SCALE GENOMIC DNA]</scope>
    <source>
        <strain evidence="1 2">NEAU-GS84</strain>
    </source>
</reference>
<sequence length="139" mass="15488">MTDSTSPRPGGITPGNLIDSTGRRAERITPGNALQIMDIYHPRTGEFFRQIVMRGTPEQVRAYGMREFYHPSQHEWHRLTVAANLALATREGKLAHIGECGLCVVDEEIAGYLPDDTEEDLADFIAASHYAAQPDKYTD</sequence>
<proteinExistence type="predicted"/>
<gene>
    <name evidence="1" type="ORF">GT755_38155</name>
</gene>
<dbReference type="AlphaFoldDB" id="A0A7C9NN53"/>
<comment type="caution">
    <text evidence="1">The sequence shown here is derived from an EMBL/GenBank/DDBJ whole genome shotgun (WGS) entry which is preliminary data.</text>
</comment>
<evidence type="ECO:0000313" key="2">
    <source>
        <dbReference type="Proteomes" id="UP000479526"/>
    </source>
</evidence>
<dbReference type="RefSeq" id="WP_161484403.1">
    <property type="nucleotide sequence ID" value="NZ_WXEW01000018.1"/>
</dbReference>
<dbReference type="EMBL" id="WXEW01000018">
    <property type="protein sequence ID" value="NAS27478.1"/>
    <property type="molecule type" value="Genomic_DNA"/>
</dbReference>
<accession>A0A7C9NN53</accession>
<name>A0A7C9NN53_9ACTN</name>
<dbReference type="Proteomes" id="UP000479526">
    <property type="component" value="Unassembled WGS sequence"/>
</dbReference>
<keyword evidence="2" id="KW-1185">Reference proteome</keyword>
<evidence type="ECO:0000313" key="1">
    <source>
        <dbReference type="EMBL" id="NAS27478.1"/>
    </source>
</evidence>